<dbReference type="AlphaFoldDB" id="U2KTA2"/>
<dbReference type="Proteomes" id="UP000016617">
    <property type="component" value="Unassembled WGS sequence"/>
</dbReference>
<protein>
    <submittedName>
        <fullName evidence="1">Toxin-antitoxin system, toxin component, RelE domain protein</fullName>
    </submittedName>
</protein>
<organism evidence="1 2">
    <name type="scientific">Streptococcus sobrinus W1703</name>
    <dbReference type="NCBI Taxonomy" id="1227275"/>
    <lineage>
        <taxon>Bacteria</taxon>
        <taxon>Bacillati</taxon>
        <taxon>Bacillota</taxon>
        <taxon>Bacilli</taxon>
        <taxon>Lactobacillales</taxon>
        <taxon>Streptococcaceae</taxon>
        <taxon>Streptococcus</taxon>
    </lineage>
</organism>
<evidence type="ECO:0000313" key="2">
    <source>
        <dbReference type="Proteomes" id="UP000016617"/>
    </source>
</evidence>
<evidence type="ECO:0000313" key="1">
    <source>
        <dbReference type="EMBL" id="ERJ78053.1"/>
    </source>
</evidence>
<dbReference type="PATRIC" id="fig|1227275.3.peg.382"/>
<comment type="caution">
    <text evidence="1">The sequence shown here is derived from an EMBL/GenBank/DDBJ whole genome shotgun (WGS) entry which is preliminary data.</text>
</comment>
<sequence length="47" mass="5621">MDYKKYKIVYSKQVIQPLDDVFDYISKELKSQVNARNKIASIRQDIQ</sequence>
<dbReference type="GeneID" id="93924986"/>
<dbReference type="HOGENOM" id="CLU_3173908_0_0_9"/>
<dbReference type="EMBL" id="AWVA01000023">
    <property type="protein sequence ID" value="ERJ78053.1"/>
    <property type="molecule type" value="Genomic_DNA"/>
</dbReference>
<gene>
    <name evidence="1" type="ORF">HMPREF1557_00434</name>
</gene>
<proteinExistence type="predicted"/>
<reference evidence="1 2" key="1">
    <citation type="submission" date="2013-06" db="EMBL/GenBank/DDBJ databases">
        <authorList>
            <person name="Weinstock G."/>
            <person name="Sodergren E."/>
            <person name="Lobos E.A."/>
            <person name="Fulton L."/>
            <person name="Fulton R."/>
            <person name="Courtney L."/>
            <person name="Fronick C."/>
            <person name="O'Laughlin M."/>
            <person name="Godfrey J."/>
            <person name="Wilson R.M."/>
            <person name="Miner T."/>
            <person name="Farmer C."/>
            <person name="Delehaunty K."/>
            <person name="Cordes M."/>
            <person name="Minx P."/>
            <person name="Tomlinson C."/>
            <person name="Chen J."/>
            <person name="Wollam A."/>
            <person name="Pepin K.H."/>
            <person name="Bhonagiri V."/>
            <person name="Zhang X."/>
            <person name="Warren W."/>
            <person name="Mitreva M."/>
            <person name="Mardis E.R."/>
            <person name="Wilson R.K."/>
        </authorList>
    </citation>
    <scope>NUCLEOTIDE SEQUENCE [LARGE SCALE GENOMIC DNA]</scope>
    <source>
        <strain evidence="1 2">W1703</strain>
    </source>
</reference>
<name>U2KTA2_9STRE</name>
<dbReference type="RefSeq" id="WP_002959475.1">
    <property type="nucleotide sequence ID" value="NZ_KI259694.1"/>
</dbReference>
<accession>U2KTA2</accession>